<keyword evidence="2" id="KW-0446">Lipid-binding</keyword>
<dbReference type="Proteomes" id="UP000024404">
    <property type="component" value="Unassembled WGS sequence"/>
</dbReference>
<sequence>MTVVEKFVGTWTFVESDNFDGYLKQVGVGLILRNIAKNVKPKLIFSVDGNKWKIVSESYFKTHVWEFELGKEFNDTTPYGREVKVSKFYLEGDKLIQLENPIKEGDKSSRFERYIDEQGQLIIICDCEGVIAKRVYKKAE</sequence>
<evidence type="ECO:0000313" key="5">
    <source>
        <dbReference type="EnsemblMetazoa" id="OVOC6493.1"/>
    </source>
</evidence>
<dbReference type="InterPro" id="IPR031259">
    <property type="entry name" value="ILBP"/>
</dbReference>
<dbReference type="CDD" id="cd00742">
    <property type="entry name" value="FABP"/>
    <property type="match status" value="1"/>
</dbReference>
<organism evidence="5 6">
    <name type="scientific">Onchocerca volvulus</name>
    <dbReference type="NCBI Taxonomy" id="6282"/>
    <lineage>
        <taxon>Eukaryota</taxon>
        <taxon>Metazoa</taxon>
        <taxon>Ecdysozoa</taxon>
        <taxon>Nematoda</taxon>
        <taxon>Chromadorea</taxon>
        <taxon>Rhabditida</taxon>
        <taxon>Spirurina</taxon>
        <taxon>Spiruromorpha</taxon>
        <taxon>Filarioidea</taxon>
        <taxon>Onchocercidae</taxon>
        <taxon>Onchocerca</taxon>
    </lineage>
</organism>
<keyword evidence="3" id="KW-0813">Transport</keyword>
<dbReference type="GO" id="GO:0008289">
    <property type="term" value="F:lipid binding"/>
    <property type="evidence" value="ECO:0007669"/>
    <property type="project" value="UniProtKB-KW"/>
</dbReference>
<evidence type="ECO:0000313" key="6">
    <source>
        <dbReference type="Proteomes" id="UP000024404"/>
    </source>
</evidence>
<dbReference type="SUPFAM" id="SSF50814">
    <property type="entry name" value="Lipocalins"/>
    <property type="match status" value="1"/>
</dbReference>
<dbReference type="Gene3D" id="2.40.128.20">
    <property type="match status" value="1"/>
</dbReference>
<proteinExistence type="inferred from homology"/>
<feature type="domain" description="Cytosolic fatty-acid binding proteins" evidence="4">
    <location>
        <begin position="9"/>
        <end position="26"/>
    </location>
</feature>
<dbReference type="EnsemblMetazoa" id="OVOC6493.1">
    <property type="protein sequence ID" value="OVOC6493.1"/>
    <property type="gene ID" value="WBGene00243302"/>
</dbReference>
<dbReference type="AlphaFoldDB" id="A0A8R1Y4J6"/>
<dbReference type="InterPro" id="IPR000566">
    <property type="entry name" value="Lipocln_cytosolic_FA-bd_dom"/>
</dbReference>
<name>A0A8R1Y4J6_ONCVO</name>
<dbReference type="PRINTS" id="PR00178">
    <property type="entry name" value="FATTYACIDBP"/>
</dbReference>
<dbReference type="EMBL" id="CMVM020000177">
    <property type="status" value="NOT_ANNOTATED_CDS"/>
    <property type="molecule type" value="Genomic_DNA"/>
</dbReference>
<dbReference type="OMA" id="CIMGDVI"/>
<dbReference type="Pfam" id="PF00061">
    <property type="entry name" value="Lipocalin"/>
    <property type="match status" value="1"/>
</dbReference>
<evidence type="ECO:0000256" key="2">
    <source>
        <dbReference type="ARBA" id="ARBA00023121"/>
    </source>
</evidence>
<reference evidence="5" key="2">
    <citation type="submission" date="2022-06" db="UniProtKB">
        <authorList>
            <consortium name="EnsemblMetazoa"/>
        </authorList>
    </citation>
    <scope>IDENTIFICATION</scope>
</reference>
<keyword evidence="6" id="KW-1185">Reference proteome</keyword>
<dbReference type="PANTHER" id="PTHR11955">
    <property type="entry name" value="FATTY ACID BINDING PROTEIN"/>
    <property type="match status" value="1"/>
</dbReference>
<reference evidence="6" key="1">
    <citation type="submission" date="2013-10" db="EMBL/GenBank/DDBJ databases">
        <title>Genome sequencing of Onchocerca volvulus.</title>
        <authorList>
            <person name="Cotton J."/>
            <person name="Tsai J."/>
            <person name="Stanley E."/>
            <person name="Tracey A."/>
            <person name="Holroyd N."/>
            <person name="Lustigman S."/>
            <person name="Berriman M."/>
        </authorList>
    </citation>
    <scope>NUCLEOTIDE SEQUENCE</scope>
</reference>
<comment type="similarity">
    <text evidence="1 3">Belongs to the calycin superfamily. Fatty-acid binding protein (FABP) family.</text>
</comment>
<dbReference type="PROSITE" id="PS00214">
    <property type="entry name" value="FABP"/>
    <property type="match status" value="1"/>
</dbReference>
<accession>A0A8R1Y4J6</accession>
<evidence type="ECO:0000256" key="1">
    <source>
        <dbReference type="ARBA" id="ARBA00008390"/>
    </source>
</evidence>
<dbReference type="InterPro" id="IPR000463">
    <property type="entry name" value="Fatty_acid-bd"/>
</dbReference>
<evidence type="ECO:0000256" key="3">
    <source>
        <dbReference type="RuleBase" id="RU003696"/>
    </source>
</evidence>
<evidence type="ECO:0000259" key="4">
    <source>
        <dbReference type="PROSITE" id="PS00214"/>
    </source>
</evidence>
<protein>
    <submittedName>
        <fullName evidence="5">FABP domain-containing protein</fullName>
    </submittedName>
</protein>
<dbReference type="InterPro" id="IPR012674">
    <property type="entry name" value="Calycin"/>
</dbReference>